<reference evidence="2" key="1">
    <citation type="submission" date="2014-05" db="EMBL/GenBank/DDBJ databases">
        <title>The transcriptome of the halophilic microalga Tetraselmis sp. GSL018 isolated from the Great Salt Lake, Utah.</title>
        <authorList>
            <person name="Jinkerson R.E."/>
            <person name="D'Adamo S."/>
            <person name="Posewitz M.C."/>
        </authorList>
    </citation>
    <scope>NUCLEOTIDE SEQUENCE</scope>
    <source>
        <strain evidence="2">GSL018</strain>
    </source>
</reference>
<organism evidence="2">
    <name type="scientific">Tetraselmis sp. GSL018</name>
    <dbReference type="NCBI Taxonomy" id="582737"/>
    <lineage>
        <taxon>Eukaryota</taxon>
        <taxon>Viridiplantae</taxon>
        <taxon>Chlorophyta</taxon>
        <taxon>core chlorophytes</taxon>
        <taxon>Chlorodendrophyceae</taxon>
        <taxon>Chlorodendrales</taxon>
        <taxon>Chlorodendraceae</taxon>
        <taxon>Tetraselmis</taxon>
    </lineage>
</organism>
<feature type="region of interest" description="Disordered" evidence="1">
    <location>
        <begin position="1"/>
        <end position="88"/>
    </location>
</feature>
<feature type="non-terminal residue" evidence="2">
    <location>
        <position position="88"/>
    </location>
</feature>
<feature type="compositionally biased region" description="Low complexity" evidence="1">
    <location>
        <begin position="19"/>
        <end position="30"/>
    </location>
</feature>
<evidence type="ECO:0000313" key="2">
    <source>
        <dbReference type="EMBL" id="JAC74327.1"/>
    </source>
</evidence>
<name>A0A061RN30_9CHLO</name>
<feature type="compositionally biased region" description="Polar residues" evidence="1">
    <location>
        <begin position="44"/>
        <end position="65"/>
    </location>
</feature>
<feature type="compositionally biased region" description="Basic residues" evidence="1">
    <location>
        <begin position="66"/>
        <end position="88"/>
    </location>
</feature>
<dbReference type="EMBL" id="GBEZ01011463">
    <property type="protein sequence ID" value="JAC74327.1"/>
    <property type="molecule type" value="Transcribed_RNA"/>
</dbReference>
<accession>A0A061RN30</accession>
<gene>
    <name evidence="2" type="ORF">TSPGSL018_26269</name>
</gene>
<feature type="non-terminal residue" evidence="2">
    <location>
        <position position="1"/>
    </location>
</feature>
<sequence length="88" mass="9638">QNEFGGDPGNDDDQARDYSSTSSKMMSIRSNKTDTSRGAVAGFTSDSEGGQSQSTAVTPNQQLRTKSSKKMLRKQKSQRRKSMKSLSQ</sequence>
<evidence type="ECO:0000256" key="1">
    <source>
        <dbReference type="SAM" id="MobiDB-lite"/>
    </source>
</evidence>
<dbReference type="AlphaFoldDB" id="A0A061RN30"/>
<proteinExistence type="predicted"/>
<protein>
    <submittedName>
        <fullName evidence="2">Uncharacterized protein</fullName>
    </submittedName>
</protein>